<keyword evidence="3" id="KW-1185">Reference proteome</keyword>
<dbReference type="Proteomes" id="UP001178508">
    <property type="component" value="Chromosome 19"/>
</dbReference>
<sequence>MMIAGGQTQIVEADLTSQRERKISSNKNKKELLNLQDWIRKTEERQTGLFIRLWVGGETFQGLWCLTLEDLGSQLLSGAGGGDQRSGPEEVNPSNIQVHQDPS</sequence>
<dbReference type="EMBL" id="OY660882">
    <property type="protein sequence ID" value="CAJ1081409.1"/>
    <property type="molecule type" value="Genomic_DNA"/>
</dbReference>
<feature type="compositionally biased region" description="Polar residues" evidence="1">
    <location>
        <begin position="92"/>
        <end position="103"/>
    </location>
</feature>
<evidence type="ECO:0000256" key="1">
    <source>
        <dbReference type="SAM" id="MobiDB-lite"/>
    </source>
</evidence>
<gene>
    <name evidence="2" type="ORF">XNOV1_A004586</name>
</gene>
<reference evidence="2" key="1">
    <citation type="submission" date="2023-08" db="EMBL/GenBank/DDBJ databases">
        <authorList>
            <person name="Alioto T."/>
            <person name="Alioto T."/>
            <person name="Gomez Garrido J."/>
        </authorList>
    </citation>
    <scope>NUCLEOTIDE SEQUENCE</scope>
</reference>
<name>A0AAV1H7Y8_XYRNO</name>
<evidence type="ECO:0000313" key="3">
    <source>
        <dbReference type="Proteomes" id="UP001178508"/>
    </source>
</evidence>
<evidence type="ECO:0000313" key="2">
    <source>
        <dbReference type="EMBL" id="CAJ1081409.1"/>
    </source>
</evidence>
<protein>
    <submittedName>
        <fullName evidence="2">Uncharacterized protein</fullName>
    </submittedName>
</protein>
<proteinExistence type="predicted"/>
<dbReference type="AlphaFoldDB" id="A0AAV1H7Y8"/>
<accession>A0AAV1H7Y8</accession>
<feature type="region of interest" description="Disordered" evidence="1">
    <location>
        <begin position="77"/>
        <end position="103"/>
    </location>
</feature>
<organism evidence="2 3">
    <name type="scientific">Xyrichtys novacula</name>
    <name type="common">Pearly razorfish</name>
    <name type="synonym">Hemipteronotus novacula</name>
    <dbReference type="NCBI Taxonomy" id="13765"/>
    <lineage>
        <taxon>Eukaryota</taxon>
        <taxon>Metazoa</taxon>
        <taxon>Chordata</taxon>
        <taxon>Craniata</taxon>
        <taxon>Vertebrata</taxon>
        <taxon>Euteleostomi</taxon>
        <taxon>Actinopterygii</taxon>
        <taxon>Neopterygii</taxon>
        <taxon>Teleostei</taxon>
        <taxon>Neoteleostei</taxon>
        <taxon>Acanthomorphata</taxon>
        <taxon>Eupercaria</taxon>
        <taxon>Labriformes</taxon>
        <taxon>Labridae</taxon>
        <taxon>Xyrichtys</taxon>
    </lineage>
</organism>